<dbReference type="VEuPathDB" id="HostDB:ENSG00000125046"/>
<feature type="region of interest" description="Disordered" evidence="1">
    <location>
        <begin position="1"/>
        <end position="39"/>
    </location>
</feature>
<sequence>MTGFFKGAEDRYSSHLWRPQGGPRSKGPGPRSWNTESLR</sequence>
<dbReference type="UCSC" id="uc062ggv.1">
    <property type="organism name" value="human"/>
</dbReference>
<feature type="compositionally biased region" description="Low complexity" evidence="1">
    <location>
        <begin position="18"/>
        <end position="31"/>
    </location>
</feature>
<reference evidence="3" key="2">
    <citation type="journal article" date="2004" name="Nature">
        <title>Finishing the euchromatic sequence of the human genome.</title>
        <authorList>
            <consortium name="International Human Genome Sequencing Consortium"/>
        </authorList>
    </citation>
    <scope>NUCLEOTIDE SEQUENCE [LARGE SCALE GENOMIC DNA]</scope>
</reference>
<evidence type="ECO:0000256" key="1">
    <source>
        <dbReference type="SAM" id="MobiDB-lite"/>
    </source>
</evidence>
<dbReference type="Proteomes" id="UP000005640">
    <property type="component" value="Chromosome 3"/>
</dbReference>
<dbReference type="ExpressionAtlas" id="F8WDV4">
    <property type="expression patterns" value="baseline and differential"/>
</dbReference>
<dbReference type="OpenTargets" id="ENSG00000125046"/>
<name>F8WDV4_HUMAN</name>
<dbReference type="GeneTree" id="ENSGT00440000038003"/>
<reference evidence="2 3" key="3">
    <citation type="journal article" date="2006" name="Nature">
        <title>The DNA sequence, annotation and analysis of human chromosome 3.</title>
        <authorList>
            <person name="Muzny D.M."/>
            <person name="Scherer S.E."/>
            <person name="Kaul R."/>
            <person name="Wang J."/>
            <person name="Yu J."/>
            <person name="Sudbrak R."/>
            <person name="Buhay C.J."/>
            <person name="Chen R."/>
            <person name="Cree A."/>
            <person name="Ding Y."/>
            <person name="Dugan-Rocha S."/>
            <person name="Gill R."/>
            <person name="Gunaratne P."/>
            <person name="Harris R.A."/>
            <person name="Hawes A.C."/>
            <person name="Hernandez J."/>
            <person name="Hodgson A.V."/>
            <person name="Hume J."/>
            <person name="Jackson A."/>
            <person name="Khan Z.M."/>
            <person name="Kovar-Smith C."/>
            <person name="Lewis L.R."/>
            <person name="Lozado R.J."/>
            <person name="Metzker M.L."/>
            <person name="Milosavljevic A."/>
            <person name="Miner G.R."/>
            <person name="Morgan M.B."/>
            <person name="Nazareth L.V."/>
            <person name="Scott G."/>
            <person name="Sodergren E."/>
            <person name="Song X.Z."/>
            <person name="Steffen D."/>
            <person name="Wei S."/>
            <person name="Wheeler D.A."/>
            <person name="Wright M.W."/>
            <person name="Worley K.C."/>
            <person name="Yuan Y."/>
            <person name="Zhang Z."/>
            <person name="Adams C.Q."/>
            <person name="Ansari-Lari M.A."/>
            <person name="Ayele M."/>
            <person name="Brown M.J."/>
            <person name="Chen G."/>
            <person name="Chen Z."/>
            <person name="Clendenning J."/>
            <person name="Clerc-Blankenburg K.P."/>
            <person name="Chen R."/>
            <person name="Chen Z."/>
            <person name="Davis C."/>
            <person name="Delgado O."/>
            <person name="Dinh H.H."/>
            <person name="Dong W."/>
            <person name="Draper H."/>
            <person name="Ernst S."/>
            <person name="Fu G."/>
            <person name="Gonzalez-Garay M.L."/>
            <person name="Garcia D.K."/>
            <person name="Gillett W."/>
            <person name="Gu J."/>
            <person name="Hao B."/>
            <person name="Haugen E."/>
            <person name="Havlak P."/>
            <person name="He X."/>
            <person name="Hennig S."/>
            <person name="Hu S."/>
            <person name="Huang W."/>
            <person name="Jackson L.R."/>
            <person name="Jacob L.S."/>
            <person name="Kelly S.H."/>
            <person name="Kube M."/>
            <person name="Levy R."/>
            <person name="Li Z."/>
            <person name="Liu B."/>
            <person name="Liu J."/>
            <person name="Liu W."/>
            <person name="Lu J."/>
            <person name="Maheshwari M."/>
            <person name="Nguyen B.V."/>
            <person name="Okwuonu G.O."/>
            <person name="Palmeiri A."/>
            <person name="Pasternak S."/>
            <person name="Perez L.M."/>
            <person name="Phelps K.A."/>
            <person name="Plopper F.J."/>
            <person name="Qiang B."/>
            <person name="Raymond C."/>
            <person name="Rodriguez R."/>
            <person name="Saenphimmachak C."/>
            <person name="Santibanez J."/>
            <person name="Shen H."/>
            <person name="Shen Y."/>
            <person name="Subramanian S."/>
            <person name="Tabor P.E."/>
            <person name="Verduzco D."/>
            <person name="Waldron L."/>
            <person name="Wang J."/>
            <person name="Wang J."/>
            <person name="Wang Q."/>
            <person name="Williams G.A."/>
            <person name="Wong G.K."/>
            <person name="Yao Z."/>
            <person name="Zhang J."/>
            <person name="Zhang X."/>
            <person name="Zhao G."/>
            <person name="Zhou J."/>
            <person name="Zhou Y."/>
            <person name="Nelson D."/>
            <person name="Lehrach H."/>
            <person name="Reinhardt R."/>
            <person name="Naylor S.L."/>
            <person name="Yang H."/>
            <person name="Olson M."/>
            <person name="Weinstock G."/>
            <person name="Gibbs R.A."/>
        </authorList>
    </citation>
    <scope>NUCLEOTIDE SEQUENCE [LARGE SCALE GENOMIC DNA]</scope>
</reference>
<gene>
    <name evidence="2" type="primary">SSUH2</name>
</gene>
<dbReference type="Bgee" id="ENSG00000125046">
    <property type="expression patterns" value="Expressed in sperm and 108 other cell types or tissues"/>
</dbReference>
<dbReference type="HGNC" id="HGNC:24809">
    <property type="gene designation" value="SSUH2"/>
</dbReference>
<accession>F8WDV4</accession>
<evidence type="ECO:0000313" key="2">
    <source>
        <dbReference type="Ensembl" id="ENSP00000390328"/>
    </source>
</evidence>
<protein>
    <submittedName>
        <fullName evidence="2">Protein SSUH2 homolog</fullName>
    </submittedName>
</protein>
<proteinExistence type="predicted"/>
<dbReference type="EMBL" id="AC068312">
    <property type="status" value="NOT_ANNOTATED_CDS"/>
    <property type="molecule type" value="Genomic_DNA"/>
</dbReference>
<organism evidence="2 3">
    <name type="scientific">Homo sapiens</name>
    <name type="common">Human</name>
    <dbReference type="NCBI Taxonomy" id="9606"/>
    <lineage>
        <taxon>Eukaryota</taxon>
        <taxon>Metazoa</taxon>
        <taxon>Chordata</taxon>
        <taxon>Craniata</taxon>
        <taxon>Vertebrata</taxon>
        <taxon>Euteleostomi</taxon>
        <taxon>Mammalia</taxon>
        <taxon>Eutheria</taxon>
        <taxon>Euarchontoglires</taxon>
        <taxon>Primates</taxon>
        <taxon>Haplorrhini</taxon>
        <taxon>Catarrhini</taxon>
        <taxon>Hominidae</taxon>
        <taxon>Homo</taxon>
    </lineage>
</organism>
<dbReference type="AlphaFoldDB" id="F8WDV4"/>
<dbReference type="HOGENOM" id="CLU_3319855_0_0_1"/>
<dbReference type="Ensembl" id="ENST00000420394.5">
    <property type="protein sequence ID" value="ENSP00000390328.1"/>
    <property type="gene ID" value="ENSG00000125046.16"/>
</dbReference>
<reference evidence="3" key="1">
    <citation type="journal article" date="2001" name="Nature">
        <title>Initial sequencing and analysis of the human genome.</title>
        <authorList>
            <consortium name="International Human Genome Sequencing Consortium"/>
            <person name="Lander E.S."/>
            <person name="Linton L.M."/>
            <person name="Birren B."/>
            <person name="Nusbaum C."/>
            <person name="Zody M.C."/>
            <person name="Baldwin J."/>
            <person name="Devon K."/>
            <person name="Dewar K."/>
            <person name="Doyle M."/>
            <person name="FitzHugh W."/>
            <person name="Funke R."/>
            <person name="Gage D."/>
            <person name="Harris K."/>
            <person name="Heaford A."/>
            <person name="Howland J."/>
            <person name="Kann L."/>
            <person name="Lehoczky J."/>
            <person name="LeVine R."/>
            <person name="McEwan P."/>
            <person name="McKernan K."/>
            <person name="Meldrim J."/>
            <person name="Mesirov J.P."/>
            <person name="Miranda C."/>
            <person name="Morris W."/>
            <person name="Naylor J."/>
            <person name="Raymond C."/>
            <person name="Rosetti M."/>
            <person name="Santos R."/>
            <person name="Sheridan A."/>
            <person name="Sougnez C."/>
            <person name="Stange-Thomann N."/>
            <person name="Stojanovic N."/>
            <person name="Subramanian A."/>
            <person name="Wyman D."/>
            <person name="Rogers J."/>
            <person name="Sulston J."/>
            <person name="Ainscough R."/>
            <person name="Beck S."/>
            <person name="Bentley D."/>
            <person name="Burton J."/>
            <person name="Clee C."/>
            <person name="Carter N."/>
            <person name="Coulson A."/>
            <person name="Deadman R."/>
            <person name="Deloukas P."/>
            <person name="Dunham A."/>
            <person name="Dunham I."/>
            <person name="Durbin R."/>
            <person name="French L."/>
            <person name="Grafham D."/>
            <person name="Gregory S."/>
            <person name="Hubbard T."/>
            <person name="Humphray S."/>
            <person name="Hunt A."/>
            <person name="Jones M."/>
            <person name="Lloyd C."/>
            <person name="McMurray A."/>
            <person name="Matthews L."/>
            <person name="Mercer S."/>
            <person name="Milne S."/>
            <person name="Mullikin J.C."/>
            <person name="Mungall A."/>
            <person name="Plumb R."/>
            <person name="Ross M."/>
            <person name="Shownkeen R."/>
            <person name="Sims S."/>
            <person name="Waterston R.H."/>
            <person name="Wilson R.K."/>
            <person name="Hillier L.W."/>
            <person name="McPherson J.D."/>
            <person name="Marra M.A."/>
            <person name="Mardis E.R."/>
            <person name="Fulton L.A."/>
            <person name="Chinwalla A.T."/>
            <person name="Pepin K.H."/>
            <person name="Gish W.R."/>
            <person name="Chissoe S.L."/>
            <person name="Wendl M.C."/>
            <person name="Delehaunty K.D."/>
            <person name="Miner T.L."/>
            <person name="Delehaunty A."/>
            <person name="Kramer J.B."/>
            <person name="Cook L.L."/>
            <person name="Fulton R.S."/>
            <person name="Johnson D.L."/>
            <person name="Minx P.J."/>
            <person name="Clifton S.W."/>
            <person name="Hawkins T."/>
            <person name="Branscomb E."/>
            <person name="Predki P."/>
            <person name="Richardson P."/>
            <person name="Wenning S."/>
            <person name="Slezak T."/>
            <person name="Doggett N."/>
            <person name="Cheng J.F."/>
            <person name="Olsen A."/>
            <person name="Lucas S."/>
            <person name="Elkin C."/>
            <person name="Uberbacher E."/>
            <person name="Frazier M."/>
            <person name="Gibbs R.A."/>
            <person name="Muzny D.M."/>
            <person name="Scherer S.E."/>
            <person name="Bouck J.B."/>
            <person name="Sodergren E.J."/>
            <person name="Worley K.C."/>
            <person name="Rives C.M."/>
            <person name="Gorrell J.H."/>
            <person name="Metzker M.L."/>
            <person name="Naylor S.L."/>
            <person name="Kucherlapati R.S."/>
            <person name="Nelson D.L."/>
            <person name="Weinstock G.M."/>
            <person name="Sakaki Y."/>
            <person name="Fujiyama A."/>
            <person name="Hattori M."/>
            <person name="Yada T."/>
            <person name="Toyoda A."/>
            <person name="Itoh T."/>
            <person name="Kawagoe C."/>
            <person name="Watanabe H."/>
            <person name="Totoki Y."/>
            <person name="Taylor T."/>
            <person name="Weissenbach J."/>
            <person name="Heilig R."/>
            <person name="Saurin W."/>
            <person name="Artiguenave F."/>
            <person name="Brottier P."/>
            <person name="Bruls T."/>
            <person name="Pelletier E."/>
            <person name="Robert C."/>
            <person name="Wincker P."/>
            <person name="Smith D.R."/>
            <person name="Doucette-Stamm L."/>
            <person name="Rubenfield M."/>
            <person name="Weinstock K."/>
            <person name="Lee H.M."/>
            <person name="Dubois J."/>
            <person name="Rosenthal A."/>
            <person name="Platzer M."/>
            <person name="Nyakatura G."/>
            <person name="Taudien S."/>
            <person name="Rump A."/>
            <person name="Yang H."/>
            <person name="Yu J."/>
            <person name="Wang J."/>
            <person name="Huang G."/>
            <person name="Gu J."/>
            <person name="Hood L."/>
            <person name="Rowen L."/>
            <person name="Madan A."/>
            <person name="Qin S."/>
            <person name="Davis R.W."/>
            <person name="Federspiel N.A."/>
            <person name="Abola A.P."/>
            <person name="Proctor M.J."/>
            <person name="Myers R.M."/>
            <person name="Schmutz J."/>
            <person name="Dickson M."/>
            <person name="Grimwood J."/>
            <person name="Cox D.R."/>
            <person name="Olson M.V."/>
            <person name="Kaul R."/>
            <person name="Raymond C."/>
            <person name="Shimizu N."/>
            <person name="Kawasaki K."/>
            <person name="Minoshima S."/>
            <person name="Evans G.A."/>
            <person name="Athanasiou M."/>
            <person name="Schultz R."/>
            <person name="Roe B.A."/>
            <person name="Chen F."/>
            <person name="Pan H."/>
            <person name="Ramser J."/>
            <person name="Lehrach H."/>
            <person name="Reinhardt R."/>
            <person name="McCombie W.R."/>
            <person name="de la Bastide M."/>
            <person name="Dedhia N."/>
            <person name="Blocker H."/>
            <person name="Hornischer K."/>
            <person name="Nordsiek G."/>
            <person name="Agarwala R."/>
            <person name="Aravind L."/>
            <person name="Bailey J.A."/>
            <person name="Bateman A."/>
            <person name="Batzoglou S."/>
            <person name="Birney E."/>
            <person name="Bork P."/>
            <person name="Brown D.G."/>
            <person name="Burge C.B."/>
            <person name="Cerutti L."/>
            <person name="Chen H.C."/>
            <person name="Church D."/>
            <person name="Clamp M."/>
            <person name="Copley R.R."/>
            <person name="Doerks T."/>
            <person name="Eddy S.R."/>
            <person name="Eichler E.E."/>
            <person name="Furey T.S."/>
            <person name="Galagan J."/>
            <person name="Gilbert J.G."/>
            <person name="Harmon C."/>
            <person name="Hayashizaki Y."/>
            <person name="Haussler D."/>
            <person name="Hermjakob H."/>
            <person name="Hokamp K."/>
            <person name="Jang W."/>
            <person name="Johnson L.S."/>
            <person name="Jones T.A."/>
            <person name="Kasif S."/>
            <person name="Kaspryzk A."/>
            <person name="Kennedy S."/>
            <person name="Kent W.J."/>
            <person name="Kitts P."/>
            <person name="Koonin E.V."/>
            <person name="Korf I."/>
            <person name="Kulp D."/>
            <person name="Lancet D."/>
            <person name="Lowe T.M."/>
            <person name="McLysaght A."/>
            <person name="Mikkelsen T."/>
            <person name="Moran J.V."/>
            <person name="Mulder N."/>
            <person name="Pollara V.J."/>
            <person name="Ponting C.P."/>
            <person name="Schuler G."/>
            <person name="Schultz J."/>
            <person name="Slater G."/>
            <person name="Smit A.F."/>
            <person name="Stupka E."/>
            <person name="Szustakowski J."/>
            <person name="Thierry-Mieg D."/>
            <person name="Thierry-Mieg J."/>
            <person name="Wagner L."/>
            <person name="Wallis J."/>
            <person name="Wheeler R."/>
            <person name="Williams A."/>
            <person name="Wolf Y.I."/>
            <person name="Wolfe K.H."/>
            <person name="Yang S.P."/>
            <person name="Yeh R.F."/>
            <person name="Collins F."/>
            <person name="Guyer M.S."/>
            <person name="Peterson J."/>
            <person name="Felsenfeld A."/>
            <person name="Wetterstrand K.A."/>
            <person name="Patrinos A."/>
            <person name="Morgan M.J."/>
            <person name="de Jong P."/>
            <person name="Catanese J.J."/>
            <person name="Osoegawa K."/>
            <person name="Shizuya H."/>
            <person name="Choi S."/>
            <person name="Chen Y.J."/>
        </authorList>
    </citation>
    <scope>NUCLEOTIDE SEQUENCE [LARGE SCALE GENOMIC DNA]</scope>
</reference>
<evidence type="ECO:0000313" key="3">
    <source>
        <dbReference type="Proteomes" id="UP000005640"/>
    </source>
</evidence>
<dbReference type="OrthoDB" id="3355217at2759"/>
<keyword evidence="3" id="KW-1185">Reference proteome</keyword>
<dbReference type="EMBL" id="KF457567">
    <property type="status" value="NOT_ANNOTATED_CDS"/>
    <property type="molecule type" value="Genomic_DNA"/>
</dbReference>
<dbReference type="ChiTaRS" id="SSUH2">
    <property type="organism name" value="human"/>
</dbReference>
<reference evidence="2" key="4">
    <citation type="submission" date="2011-07" db="UniProtKB">
        <authorList>
            <consortium name="Ensembl"/>
        </authorList>
    </citation>
    <scope>IDENTIFICATION</scope>
</reference>
<dbReference type="EMBL" id="AC034187">
    <property type="status" value="NOT_ANNOTATED_CDS"/>
    <property type="molecule type" value="Genomic_DNA"/>
</dbReference>